<dbReference type="EMBL" id="BAVZ01000005">
    <property type="protein sequence ID" value="GAF08205.1"/>
    <property type="molecule type" value="Genomic_DNA"/>
</dbReference>
<sequence length="296" mass="33581">MKLGNQTRQKDEKSLRRKQEVVKASSDPSRKHRSNNKLVSTPTEKVMRSRLPDYSVYVLSSRQKLQCICFGGALFFGIGYLFYHHWIISMILASGAVVVPKFWRQHMLNRRKASMNLHFKQALYSLSSSLSAGRSVENGFREAIQDLRMLDPEARNDLITELGIICTRLEYGEPIEDALQDFSKRAGMEDITNFADVFTTCKRTGGDLVEVIRRTSSIIGEKLDIQQEIAVLIAQKKFESKAMLAAPILLLLFMNLTSADYMKPMYSGIGMVISTFSLIGFGVCFIWITKIMNIKV</sequence>
<feature type="transmembrane region" description="Helical" evidence="7">
    <location>
        <begin position="65"/>
        <end position="81"/>
    </location>
</feature>
<evidence type="ECO:0000313" key="9">
    <source>
        <dbReference type="EMBL" id="GAF08205.1"/>
    </source>
</evidence>
<evidence type="ECO:0000256" key="5">
    <source>
        <dbReference type="ARBA" id="ARBA00023136"/>
    </source>
</evidence>
<dbReference type="Proteomes" id="UP000019364">
    <property type="component" value="Unassembled WGS sequence"/>
</dbReference>
<feature type="transmembrane region" description="Helical" evidence="7">
    <location>
        <begin position="87"/>
        <end position="103"/>
    </location>
</feature>
<keyword evidence="2" id="KW-1003">Cell membrane</keyword>
<dbReference type="GO" id="GO:0005886">
    <property type="term" value="C:plasma membrane"/>
    <property type="evidence" value="ECO:0007669"/>
    <property type="project" value="UniProtKB-SubCell"/>
</dbReference>
<organism evidence="9 10">
    <name type="scientific">Paenibacillus pini JCM 16418</name>
    <dbReference type="NCBI Taxonomy" id="1236976"/>
    <lineage>
        <taxon>Bacteria</taxon>
        <taxon>Bacillati</taxon>
        <taxon>Bacillota</taxon>
        <taxon>Bacilli</taxon>
        <taxon>Bacillales</taxon>
        <taxon>Paenibacillaceae</taxon>
        <taxon>Paenibacillus</taxon>
    </lineage>
</organism>
<reference evidence="9 10" key="1">
    <citation type="journal article" date="2014" name="Genome Announc.">
        <title>Draft Genome Sequence of Paenibacillus pini JCM 16418T, Isolated from the Rhizosphere of Pine Tree.</title>
        <authorList>
            <person name="Yuki M."/>
            <person name="Oshima K."/>
            <person name="Suda W."/>
            <person name="Oshida Y."/>
            <person name="Kitamura K."/>
            <person name="Iida Y."/>
            <person name="Hattori M."/>
            <person name="Ohkuma M."/>
        </authorList>
    </citation>
    <scope>NUCLEOTIDE SEQUENCE [LARGE SCALE GENOMIC DNA]</scope>
    <source>
        <strain evidence="9 10">JCM 16418</strain>
    </source>
</reference>
<feature type="region of interest" description="Disordered" evidence="6">
    <location>
        <begin position="1"/>
        <end position="42"/>
    </location>
</feature>
<keyword evidence="4 7" id="KW-1133">Transmembrane helix</keyword>
<keyword evidence="5 7" id="KW-0472">Membrane</keyword>
<evidence type="ECO:0000256" key="2">
    <source>
        <dbReference type="ARBA" id="ARBA00022475"/>
    </source>
</evidence>
<dbReference type="PANTHER" id="PTHR35007">
    <property type="entry name" value="INTEGRAL MEMBRANE PROTEIN-RELATED"/>
    <property type="match status" value="1"/>
</dbReference>
<feature type="transmembrane region" description="Helical" evidence="7">
    <location>
        <begin position="242"/>
        <end position="259"/>
    </location>
</feature>
<evidence type="ECO:0000256" key="6">
    <source>
        <dbReference type="SAM" id="MobiDB-lite"/>
    </source>
</evidence>
<evidence type="ECO:0000256" key="7">
    <source>
        <dbReference type="SAM" id="Phobius"/>
    </source>
</evidence>
<dbReference type="PANTHER" id="PTHR35007:SF1">
    <property type="entry name" value="PILUS ASSEMBLY PROTEIN"/>
    <property type="match status" value="1"/>
</dbReference>
<comment type="caution">
    <text evidence="9">The sequence shown here is derived from an EMBL/GenBank/DDBJ whole genome shotgun (WGS) entry which is preliminary data.</text>
</comment>
<evidence type="ECO:0000313" key="10">
    <source>
        <dbReference type="Proteomes" id="UP000019364"/>
    </source>
</evidence>
<keyword evidence="10" id="KW-1185">Reference proteome</keyword>
<name>W7YBK5_9BACL</name>
<evidence type="ECO:0000256" key="3">
    <source>
        <dbReference type="ARBA" id="ARBA00022692"/>
    </source>
</evidence>
<keyword evidence="3 7" id="KW-0812">Transmembrane</keyword>
<proteinExistence type="predicted"/>
<dbReference type="InterPro" id="IPR018076">
    <property type="entry name" value="T2SS_GspF_dom"/>
</dbReference>
<evidence type="ECO:0000256" key="4">
    <source>
        <dbReference type="ARBA" id="ARBA00022989"/>
    </source>
</evidence>
<protein>
    <submittedName>
        <fullName evidence="9">Flp pilus assembly protein TadB</fullName>
    </submittedName>
</protein>
<feature type="compositionally biased region" description="Basic and acidic residues" evidence="6">
    <location>
        <begin position="8"/>
        <end position="21"/>
    </location>
</feature>
<evidence type="ECO:0000259" key="8">
    <source>
        <dbReference type="Pfam" id="PF00482"/>
    </source>
</evidence>
<accession>W7YBK5</accession>
<dbReference type="AlphaFoldDB" id="W7YBK5"/>
<dbReference type="eggNOG" id="COG4965">
    <property type="taxonomic scope" value="Bacteria"/>
</dbReference>
<feature type="transmembrane region" description="Helical" evidence="7">
    <location>
        <begin position="265"/>
        <end position="288"/>
    </location>
</feature>
<dbReference type="Pfam" id="PF00482">
    <property type="entry name" value="T2SSF"/>
    <property type="match status" value="1"/>
</dbReference>
<evidence type="ECO:0000256" key="1">
    <source>
        <dbReference type="ARBA" id="ARBA00004651"/>
    </source>
</evidence>
<dbReference type="STRING" id="1236976.JCM16418_2246"/>
<comment type="subcellular location">
    <subcellularLocation>
        <location evidence="1">Cell membrane</location>
        <topology evidence="1">Multi-pass membrane protein</topology>
    </subcellularLocation>
</comment>
<feature type="domain" description="Type II secretion system protein GspF" evidence="8">
    <location>
        <begin position="123"/>
        <end position="254"/>
    </location>
</feature>
<gene>
    <name evidence="9" type="ORF">JCM16418_2246</name>
</gene>